<feature type="region of interest" description="Disordered" evidence="1">
    <location>
        <begin position="116"/>
        <end position="136"/>
    </location>
</feature>
<dbReference type="OrthoDB" id="3564705at2759"/>
<comment type="caution">
    <text evidence="2">The sequence shown here is derived from an EMBL/GenBank/DDBJ whole genome shotgun (WGS) entry which is preliminary data.</text>
</comment>
<gene>
    <name evidence="2" type="ORF">OCU04_004877</name>
</gene>
<protein>
    <submittedName>
        <fullName evidence="2">Uncharacterized protein</fullName>
    </submittedName>
</protein>
<feature type="region of interest" description="Disordered" evidence="1">
    <location>
        <begin position="1"/>
        <end position="63"/>
    </location>
</feature>
<dbReference type="EMBL" id="JAPEIS010000004">
    <property type="protein sequence ID" value="KAJ8067536.1"/>
    <property type="molecule type" value="Genomic_DNA"/>
</dbReference>
<reference evidence="2" key="1">
    <citation type="submission" date="2022-11" db="EMBL/GenBank/DDBJ databases">
        <title>Genome Resource of Sclerotinia nivalis Strain SnTB1, a Plant Pathogen Isolated from American Ginseng.</title>
        <authorList>
            <person name="Fan S."/>
        </authorList>
    </citation>
    <scope>NUCLEOTIDE SEQUENCE</scope>
    <source>
        <strain evidence="2">SnTB1</strain>
    </source>
</reference>
<keyword evidence="3" id="KW-1185">Reference proteome</keyword>
<feature type="compositionally biased region" description="Basic residues" evidence="1">
    <location>
        <begin position="116"/>
        <end position="134"/>
    </location>
</feature>
<evidence type="ECO:0000313" key="2">
    <source>
        <dbReference type="EMBL" id="KAJ8067536.1"/>
    </source>
</evidence>
<feature type="compositionally biased region" description="Acidic residues" evidence="1">
    <location>
        <begin position="179"/>
        <end position="202"/>
    </location>
</feature>
<feature type="region of interest" description="Disordered" evidence="1">
    <location>
        <begin position="177"/>
        <end position="202"/>
    </location>
</feature>
<accession>A0A9X0ARB6</accession>
<sequence>MGKPSDERMEQLRAGRKERKERGRGVRISKTRQAAPAAVSGAFGATTTSADQPQRNLSIRTRAPAPRAFFASSPALASTHAAAESQTAAAASRLRAVGPQRPSFNQRIAAAVARHTPGRHRHKRAHQPHQKQRLSQRERFRELTGLPLGNLSLGHNLGGSVAPDIVGNWPAEVLGEELVGSDEEEEEDMEDDDDEDYDEDDDMEDVADYDSEIYDSDGNEWASLGVNMKV</sequence>
<feature type="compositionally biased region" description="Low complexity" evidence="1">
    <location>
        <begin position="34"/>
        <end position="45"/>
    </location>
</feature>
<feature type="compositionally biased region" description="Basic and acidic residues" evidence="1">
    <location>
        <begin position="1"/>
        <end position="24"/>
    </location>
</feature>
<evidence type="ECO:0000256" key="1">
    <source>
        <dbReference type="SAM" id="MobiDB-lite"/>
    </source>
</evidence>
<dbReference type="AlphaFoldDB" id="A0A9X0ARB6"/>
<proteinExistence type="predicted"/>
<dbReference type="Proteomes" id="UP001152300">
    <property type="component" value="Unassembled WGS sequence"/>
</dbReference>
<evidence type="ECO:0000313" key="3">
    <source>
        <dbReference type="Proteomes" id="UP001152300"/>
    </source>
</evidence>
<feature type="compositionally biased region" description="Polar residues" evidence="1">
    <location>
        <begin position="46"/>
        <end position="59"/>
    </location>
</feature>
<organism evidence="2 3">
    <name type="scientific">Sclerotinia nivalis</name>
    <dbReference type="NCBI Taxonomy" id="352851"/>
    <lineage>
        <taxon>Eukaryota</taxon>
        <taxon>Fungi</taxon>
        <taxon>Dikarya</taxon>
        <taxon>Ascomycota</taxon>
        <taxon>Pezizomycotina</taxon>
        <taxon>Leotiomycetes</taxon>
        <taxon>Helotiales</taxon>
        <taxon>Sclerotiniaceae</taxon>
        <taxon>Sclerotinia</taxon>
    </lineage>
</organism>
<name>A0A9X0ARB6_9HELO</name>